<evidence type="ECO:0000313" key="2">
    <source>
        <dbReference type="EMBL" id="MDV2424164.1"/>
    </source>
</evidence>
<proteinExistence type="predicted"/>
<comment type="caution">
    <text evidence="2">The sequence shown here is derived from an EMBL/GenBank/DDBJ whole genome shotgun (WGS) entry which is preliminary data.</text>
</comment>
<evidence type="ECO:0000313" key="3">
    <source>
        <dbReference type="Proteomes" id="UP001185631"/>
    </source>
</evidence>
<evidence type="ECO:0000259" key="1">
    <source>
        <dbReference type="Pfam" id="PF13395"/>
    </source>
</evidence>
<keyword evidence="2" id="KW-0540">Nuclease</keyword>
<sequence length="220" mass="25693">MNGLETRIREYFTDPKHKKLSKALREELNSEGLKYCYYCETVKPLADYNRKGSGYRNQCRECQHGYHYANHERELARMRKYKADNAEAIAAQCKRYRELNPLQGRIRDGYRRAKKLGAPVEEFRAEDVYAYWREAGIDPWVSAYSGKPLTPDNYGLDHIIPLSAENTPGNVPWNLAPCTKDENRRKFNKKVLPFRLLALLALHEEEKKNEEADSQQSLHP</sequence>
<dbReference type="RefSeq" id="WP_316987063.1">
    <property type="nucleotide sequence ID" value="NZ_JAVBID010000007.1"/>
</dbReference>
<gene>
    <name evidence="2" type="ORF">RAE13_07050</name>
</gene>
<dbReference type="Gene3D" id="1.10.30.50">
    <property type="match status" value="1"/>
</dbReference>
<keyword evidence="2" id="KW-0378">Hydrolase</keyword>
<organism evidence="2 3">
    <name type="scientific">Corynebacterium curieae</name>
    <dbReference type="NCBI Taxonomy" id="2913500"/>
    <lineage>
        <taxon>Bacteria</taxon>
        <taxon>Bacillati</taxon>
        <taxon>Actinomycetota</taxon>
        <taxon>Actinomycetes</taxon>
        <taxon>Mycobacteriales</taxon>
        <taxon>Corynebacteriaceae</taxon>
        <taxon>Corynebacterium</taxon>
    </lineage>
</organism>
<reference evidence="2 3" key="1">
    <citation type="submission" date="2023-08" db="EMBL/GenBank/DDBJ databases">
        <title>Genomic characterization of the C. tuberculostearicum species complex, a ubiquitous member of the human skin microbiome.</title>
        <authorList>
            <person name="Ahmed N."/>
            <person name="Deming C."/>
            <person name="Conlan S."/>
            <person name="Segre J."/>
        </authorList>
    </citation>
    <scope>NUCLEOTIDE SEQUENCE [LARGE SCALE GENOMIC DNA]</scope>
    <source>
        <strain evidence="2 3">CTNIH19</strain>
    </source>
</reference>
<protein>
    <submittedName>
        <fullName evidence="2">HNH endonuclease domain-containing protein</fullName>
    </submittedName>
</protein>
<name>A0ABU3W7W7_9CORY</name>
<keyword evidence="2" id="KW-0255">Endonuclease</keyword>
<accession>A0ABU3W7W7</accession>
<dbReference type="Pfam" id="PF13395">
    <property type="entry name" value="HNH_4"/>
    <property type="match status" value="1"/>
</dbReference>
<dbReference type="InterPro" id="IPR003615">
    <property type="entry name" value="HNH_nuc"/>
</dbReference>
<dbReference type="Proteomes" id="UP001185631">
    <property type="component" value="Unassembled WGS sequence"/>
</dbReference>
<feature type="domain" description="HNH nuclease" evidence="1">
    <location>
        <begin position="143"/>
        <end position="189"/>
    </location>
</feature>
<keyword evidence="3" id="KW-1185">Reference proteome</keyword>
<dbReference type="EMBL" id="JAVBID010000007">
    <property type="protein sequence ID" value="MDV2424164.1"/>
    <property type="molecule type" value="Genomic_DNA"/>
</dbReference>
<dbReference type="CDD" id="cd00085">
    <property type="entry name" value="HNHc"/>
    <property type="match status" value="1"/>
</dbReference>
<dbReference type="GO" id="GO:0004519">
    <property type="term" value="F:endonuclease activity"/>
    <property type="evidence" value="ECO:0007669"/>
    <property type="project" value="UniProtKB-KW"/>
</dbReference>